<gene>
    <name evidence="1" type="ORF">CEXT_841</name>
</gene>
<name>A0AAV4SH41_CAEEX</name>
<keyword evidence="2" id="KW-1185">Reference proteome</keyword>
<sequence>MNKRSIYHNNCSRRTAELPFYQSQQHADTPKYRLPARVAHEHWCVEQTIFKRGIDPPPTAAPSKCLANRVVPTTATARRESTNRARNVRYACQVCVIPLHPLPPIRGQAQEMLMNCSRLPSPSGKGGLPRPDTPDFNLAPFPTPNPLSCLRGREQAFFSFCHTVFFFFASPIGMKCAMTAW</sequence>
<dbReference type="AlphaFoldDB" id="A0AAV4SH41"/>
<reference evidence="1 2" key="1">
    <citation type="submission" date="2021-06" db="EMBL/GenBank/DDBJ databases">
        <title>Caerostris extrusa draft genome.</title>
        <authorList>
            <person name="Kono N."/>
            <person name="Arakawa K."/>
        </authorList>
    </citation>
    <scope>NUCLEOTIDE SEQUENCE [LARGE SCALE GENOMIC DNA]</scope>
</reference>
<protein>
    <submittedName>
        <fullName evidence="1">Uncharacterized protein</fullName>
    </submittedName>
</protein>
<comment type="caution">
    <text evidence="1">The sequence shown here is derived from an EMBL/GenBank/DDBJ whole genome shotgun (WGS) entry which is preliminary data.</text>
</comment>
<accession>A0AAV4SH41</accession>
<evidence type="ECO:0000313" key="2">
    <source>
        <dbReference type="Proteomes" id="UP001054945"/>
    </source>
</evidence>
<organism evidence="1 2">
    <name type="scientific">Caerostris extrusa</name>
    <name type="common">Bark spider</name>
    <name type="synonym">Caerostris bankana</name>
    <dbReference type="NCBI Taxonomy" id="172846"/>
    <lineage>
        <taxon>Eukaryota</taxon>
        <taxon>Metazoa</taxon>
        <taxon>Ecdysozoa</taxon>
        <taxon>Arthropoda</taxon>
        <taxon>Chelicerata</taxon>
        <taxon>Arachnida</taxon>
        <taxon>Araneae</taxon>
        <taxon>Araneomorphae</taxon>
        <taxon>Entelegynae</taxon>
        <taxon>Araneoidea</taxon>
        <taxon>Araneidae</taxon>
        <taxon>Caerostris</taxon>
    </lineage>
</organism>
<proteinExistence type="predicted"/>
<evidence type="ECO:0000313" key="1">
    <source>
        <dbReference type="EMBL" id="GIY32096.1"/>
    </source>
</evidence>
<dbReference type="EMBL" id="BPLR01009455">
    <property type="protein sequence ID" value="GIY32096.1"/>
    <property type="molecule type" value="Genomic_DNA"/>
</dbReference>
<dbReference type="Proteomes" id="UP001054945">
    <property type="component" value="Unassembled WGS sequence"/>
</dbReference>